<dbReference type="PANTHER" id="PTHR12203">
    <property type="entry name" value="KDEL LYS-ASP-GLU-LEU CONTAINING - RELATED"/>
    <property type="match status" value="1"/>
</dbReference>
<feature type="domain" description="Glycosyl transferase CAP10" evidence="3">
    <location>
        <begin position="443"/>
        <end position="638"/>
    </location>
</feature>
<keyword evidence="5" id="KW-1185">Reference proteome</keyword>
<sequence>MPIVISRRRSVRLRRRRIILLLVAFLCGTILFWMLSDFLSRYFIRETQKSTLEKEADDVLNSPLLNTSQSQTHAKHALYTSTTWSSHSRSISLFSHTYHSSGLLEINPSTSSSKKHPIRTLIAQANQTWTQKLERQSKSLLEAVNEYKRRYHDRDPPLGFDQWWAYVRKHNVQLVDEYDQIWRDVEVFWGFSVDALERALDAFLDNKDGDVYLIEKVNWGEALEVSGMENETTRILGGRLLVDMLVEAGVDKYIPPLAIAVNPDDRAIIQRDWVLWDRAVQSARAGKVLRPSESPQNPPTPGWLSSCDPSSPKANIDYTPHFKPPSRNQTKTLIHNHLQSMDACTNPHLFRTHGQFLSYDHGRGPNLERDNQGWAGVISFSPTRLHADITAAIPLEWSVPPAHDNEEVRWKLKTDMRLHWRGTNTGMWAGDDMEWELGQRMRMMDMLQVNEITGSQFPEPFVYPEELDILVEGEGVRAVSREQYTNAMMDVAFAGQPTSCSRSQGICTEIFERYEWRRGVERAGVGRKRKFLLDVDGNAWSSRFHRLISTGSVVFKSTVYPEWWSDRVQEWVHYVPVQVDLMDLWDAYTFFRDEKNDGVARQIGANAFEWSRKYWRKEDMVAYNFRLFLEYARAMSKDRDEMAYVYDERDEV</sequence>
<feature type="region of interest" description="Disordered" evidence="1">
    <location>
        <begin position="286"/>
        <end position="329"/>
    </location>
</feature>
<dbReference type="Proteomes" id="UP001383192">
    <property type="component" value="Unassembled WGS sequence"/>
</dbReference>
<feature type="transmembrane region" description="Helical" evidence="2">
    <location>
        <begin position="18"/>
        <end position="35"/>
    </location>
</feature>
<name>A0AAW0BKP8_9AGAR</name>
<organism evidence="4 5">
    <name type="scientific">Paramarasmius palmivorus</name>
    <dbReference type="NCBI Taxonomy" id="297713"/>
    <lineage>
        <taxon>Eukaryota</taxon>
        <taxon>Fungi</taxon>
        <taxon>Dikarya</taxon>
        <taxon>Basidiomycota</taxon>
        <taxon>Agaricomycotina</taxon>
        <taxon>Agaricomycetes</taxon>
        <taxon>Agaricomycetidae</taxon>
        <taxon>Agaricales</taxon>
        <taxon>Marasmiineae</taxon>
        <taxon>Marasmiaceae</taxon>
        <taxon>Paramarasmius</taxon>
    </lineage>
</organism>
<dbReference type="SMART" id="SM00672">
    <property type="entry name" value="CAP10"/>
    <property type="match status" value="1"/>
</dbReference>
<protein>
    <recommendedName>
        <fullName evidence="3">Glycosyl transferase CAP10 domain-containing protein</fullName>
    </recommendedName>
</protein>
<evidence type="ECO:0000256" key="2">
    <source>
        <dbReference type="SAM" id="Phobius"/>
    </source>
</evidence>
<proteinExistence type="predicted"/>
<reference evidence="4 5" key="1">
    <citation type="submission" date="2024-01" db="EMBL/GenBank/DDBJ databases">
        <title>A draft genome for a cacao thread blight-causing isolate of Paramarasmius palmivorus.</title>
        <authorList>
            <person name="Baruah I.K."/>
            <person name="Bukari Y."/>
            <person name="Amoako-Attah I."/>
            <person name="Meinhardt L.W."/>
            <person name="Bailey B.A."/>
            <person name="Cohen S.P."/>
        </authorList>
    </citation>
    <scope>NUCLEOTIDE SEQUENCE [LARGE SCALE GENOMIC DNA]</scope>
    <source>
        <strain evidence="4 5">GH-12</strain>
    </source>
</reference>
<evidence type="ECO:0000256" key="1">
    <source>
        <dbReference type="SAM" id="MobiDB-lite"/>
    </source>
</evidence>
<dbReference type="InterPro" id="IPR006598">
    <property type="entry name" value="CAP10"/>
</dbReference>
<comment type="caution">
    <text evidence="4">The sequence shown here is derived from an EMBL/GenBank/DDBJ whole genome shotgun (WGS) entry which is preliminary data.</text>
</comment>
<dbReference type="PANTHER" id="PTHR12203:SF118">
    <property type="entry name" value="BETA-1,2-XYLOSYLTRANSFERASE 1"/>
    <property type="match status" value="1"/>
</dbReference>
<evidence type="ECO:0000313" key="4">
    <source>
        <dbReference type="EMBL" id="KAK7026875.1"/>
    </source>
</evidence>
<evidence type="ECO:0000259" key="3">
    <source>
        <dbReference type="SMART" id="SM00672"/>
    </source>
</evidence>
<dbReference type="InterPro" id="IPR051091">
    <property type="entry name" value="O-Glucosyltr/Glycosyltrsf_90"/>
</dbReference>
<dbReference type="EMBL" id="JAYKXP010000099">
    <property type="protein sequence ID" value="KAK7026875.1"/>
    <property type="molecule type" value="Genomic_DNA"/>
</dbReference>
<accession>A0AAW0BKP8</accession>
<dbReference type="AlphaFoldDB" id="A0AAW0BKP8"/>
<dbReference type="Pfam" id="PF05686">
    <property type="entry name" value="Glyco_transf_90"/>
    <property type="match status" value="1"/>
</dbReference>
<keyword evidence="2" id="KW-0812">Transmembrane</keyword>
<evidence type="ECO:0000313" key="5">
    <source>
        <dbReference type="Proteomes" id="UP001383192"/>
    </source>
</evidence>
<keyword evidence="2" id="KW-0472">Membrane</keyword>
<keyword evidence="2" id="KW-1133">Transmembrane helix</keyword>
<gene>
    <name evidence="4" type="ORF">VNI00_015417</name>
</gene>